<dbReference type="AlphaFoldDB" id="A0A430A2I7"/>
<evidence type="ECO:0000313" key="2">
    <source>
        <dbReference type="Proteomes" id="UP000287857"/>
    </source>
</evidence>
<accession>A0A430A2I7</accession>
<gene>
    <name evidence="1" type="ORF">CBF37_01190</name>
</gene>
<organism evidence="1 2">
    <name type="scientific">Vagococcus vulneris</name>
    <dbReference type="NCBI Taxonomy" id="1977869"/>
    <lineage>
        <taxon>Bacteria</taxon>
        <taxon>Bacillati</taxon>
        <taxon>Bacillota</taxon>
        <taxon>Bacilli</taxon>
        <taxon>Lactobacillales</taxon>
        <taxon>Enterococcaceae</taxon>
        <taxon>Vagococcus</taxon>
    </lineage>
</organism>
<dbReference type="PROSITE" id="PS51257">
    <property type="entry name" value="PROKAR_LIPOPROTEIN"/>
    <property type="match status" value="1"/>
</dbReference>
<protein>
    <recommendedName>
        <fullName evidence="3">DUF5640 domain-containing protein</fullName>
    </recommendedName>
</protein>
<dbReference type="Proteomes" id="UP000287857">
    <property type="component" value="Unassembled WGS sequence"/>
</dbReference>
<keyword evidence="2" id="KW-1185">Reference proteome</keyword>
<proteinExistence type="predicted"/>
<evidence type="ECO:0000313" key="1">
    <source>
        <dbReference type="EMBL" id="RSU00656.1"/>
    </source>
</evidence>
<name>A0A430A2I7_9ENTE</name>
<evidence type="ECO:0008006" key="3">
    <source>
        <dbReference type="Google" id="ProtNLM"/>
    </source>
</evidence>
<dbReference type="EMBL" id="NGJS01000001">
    <property type="protein sequence ID" value="RSU00656.1"/>
    <property type="molecule type" value="Genomic_DNA"/>
</dbReference>
<reference evidence="1 2" key="1">
    <citation type="submission" date="2017-05" db="EMBL/GenBank/DDBJ databases">
        <title>Vagococcus spp. assemblies.</title>
        <authorList>
            <person name="Gulvik C.A."/>
        </authorList>
    </citation>
    <scope>NUCLEOTIDE SEQUENCE [LARGE SCALE GENOMIC DNA]</scope>
    <source>
        <strain evidence="1 2">SS1995</strain>
    </source>
</reference>
<sequence>MKRIGFKIVGLLFLALFLFTGCSNKDKKLEATLTEGTGIWTFVTKEGEGKIIFFEDGMAKADDDGEVNATYEIKKDGTEIRMKIVDSDVYTTMENIEIESDKVIKVDLSKNGKAATEPCKLVK</sequence>
<dbReference type="RefSeq" id="WP_002350179.1">
    <property type="nucleotide sequence ID" value="NZ_NGJS01000001.1"/>
</dbReference>
<comment type="caution">
    <text evidence="1">The sequence shown here is derived from an EMBL/GenBank/DDBJ whole genome shotgun (WGS) entry which is preliminary data.</text>
</comment>